<dbReference type="Proteomes" id="UP000799291">
    <property type="component" value="Unassembled WGS sequence"/>
</dbReference>
<dbReference type="Gene3D" id="1.25.40.20">
    <property type="entry name" value="Ankyrin repeat-containing domain"/>
    <property type="match status" value="1"/>
</dbReference>
<sequence>MKNTLVEILETTPEQKDDEGYISVLAEIVAGGHNDLLGPEVPDEIVRTFQMNRVSRVVGISENVYHSGLETHLPPLQHALFRDNERAFDYILEKGVDLMRLGVIKLPEVGWRSFTMLQFVANAKLLSDDRSALYVRKILTAYEQQELQIPISDKGALPIAFRWRKFHLARFLIDYGSPFHIDYCTSGTYLTPLGLAIWEFNSDAVVEILRYSPSIWVRRPDGDSEPDTTAFMLAARMYRPVGCDTLVRNQAYIESPDYMEEIADLLLDYFALDDKDQDLFRTVDVHGCQMTALHIAYAALVERIYLHGSFSELVNITFEQFGRVISPLDMVEAENLHDAVWNNLSTVLPSIDPSETTEEWQNLAQTSRQYVHEIMTSAVQDAFASPFELRKLLKDPNEALSKANVDELIVNLKHLSWEELITFDESVQNITRSLCGSAGKDLNITAVLRKVLCDEPGPLDVANMHAVQTIRPIRALLHSQVWQNAGQVDPLKALLAKFSDSDHIEPNAIRSLQRLIEKIAPMTGTQAILSQIFAHCPTWQPAQIRFLRGFATDAADLTAEHPIADYLAEMDEGLQEWMSLPDTKESGIAVLRAYMEQVRIDIGLAHIIIAQPPAPGTVQPKTQTRFEFLMEVAEQYETLRRWEEIGNGEHCQAKLLAFQRRYWTSVWRDIPKRCRAADAICGLHVALEMAKEEARNAVGVLLPEWEVISDRGEGHVQPVPPLLDNVFDGVDLGAQWETVMEKARNMREDVNEVVRESLYELASFGSRIQES</sequence>
<reference evidence="1" key="1">
    <citation type="journal article" date="2020" name="Stud. Mycol.">
        <title>101 Dothideomycetes genomes: a test case for predicting lifestyles and emergence of pathogens.</title>
        <authorList>
            <person name="Haridas S."/>
            <person name="Albert R."/>
            <person name="Binder M."/>
            <person name="Bloem J."/>
            <person name="Labutti K."/>
            <person name="Salamov A."/>
            <person name="Andreopoulos B."/>
            <person name="Baker S."/>
            <person name="Barry K."/>
            <person name="Bills G."/>
            <person name="Bluhm B."/>
            <person name="Cannon C."/>
            <person name="Castanera R."/>
            <person name="Culley D."/>
            <person name="Daum C."/>
            <person name="Ezra D."/>
            <person name="Gonzalez J."/>
            <person name="Henrissat B."/>
            <person name="Kuo A."/>
            <person name="Liang C."/>
            <person name="Lipzen A."/>
            <person name="Lutzoni F."/>
            <person name="Magnuson J."/>
            <person name="Mondo S."/>
            <person name="Nolan M."/>
            <person name="Ohm R."/>
            <person name="Pangilinan J."/>
            <person name="Park H.-J."/>
            <person name="Ramirez L."/>
            <person name="Alfaro M."/>
            <person name="Sun H."/>
            <person name="Tritt A."/>
            <person name="Yoshinaga Y."/>
            <person name="Zwiers L.-H."/>
            <person name="Turgeon B."/>
            <person name="Goodwin S."/>
            <person name="Spatafora J."/>
            <person name="Crous P."/>
            <person name="Grigoriev I."/>
        </authorList>
    </citation>
    <scope>NUCLEOTIDE SEQUENCE</scope>
    <source>
        <strain evidence="1">CBS 122367</strain>
    </source>
</reference>
<dbReference type="SUPFAM" id="SSF48403">
    <property type="entry name" value="Ankyrin repeat"/>
    <property type="match status" value="1"/>
</dbReference>
<protein>
    <submittedName>
        <fullName evidence="1">Uncharacterized protein</fullName>
    </submittedName>
</protein>
<proteinExistence type="predicted"/>
<gene>
    <name evidence="1" type="ORF">K458DRAFT_397370</name>
</gene>
<dbReference type="AlphaFoldDB" id="A0A6G1IDD0"/>
<keyword evidence="2" id="KW-1185">Reference proteome</keyword>
<name>A0A6G1IDD0_9PLEO</name>
<dbReference type="EMBL" id="MU005641">
    <property type="protein sequence ID" value="KAF2676040.1"/>
    <property type="molecule type" value="Genomic_DNA"/>
</dbReference>
<dbReference type="InterPro" id="IPR036770">
    <property type="entry name" value="Ankyrin_rpt-contain_sf"/>
</dbReference>
<evidence type="ECO:0000313" key="2">
    <source>
        <dbReference type="Proteomes" id="UP000799291"/>
    </source>
</evidence>
<evidence type="ECO:0000313" key="1">
    <source>
        <dbReference type="EMBL" id="KAF2676040.1"/>
    </source>
</evidence>
<organism evidence="1 2">
    <name type="scientific">Lentithecium fluviatile CBS 122367</name>
    <dbReference type="NCBI Taxonomy" id="1168545"/>
    <lineage>
        <taxon>Eukaryota</taxon>
        <taxon>Fungi</taxon>
        <taxon>Dikarya</taxon>
        <taxon>Ascomycota</taxon>
        <taxon>Pezizomycotina</taxon>
        <taxon>Dothideomycetes</taxon>
        <taxon>Pleosporomycetidae</taxon>
        <taxon>Pleosporales</taxon>
        <taxon>Massarineae</taxon>
        <taxon>Lentitheciaceae</taxon>
        <taxon>Lentithecium</taxon>
    </lineage>
</organism>
<accession>A0A6G1IDD0</accession>